<protein>
    <recommendedName>
        <fullName evidence="2">TIGR02449 family protein</fullName>
    </recommendedName>
</protein>
<reference evidence="1" key="1">
    <citation type="submission" date="2017-06" db="EMBL/GenBank/DDBJ databases">
        <title>The pomegranate genome and the genomics of punicalagin biosynthesis.</title>
        <authorList>
            <person name="Xu C."/>
        </authorList>
    </citation>
    <scope>NUCLEOTIDE SEQUENCE [LARGE SCALE GENOMIC DNA]</scope>
    <source>
        <tissue evidence="1">Fresh leaf</tissue>
    </source>
</reference>
<gene>
    <name evidence="1" type="ORF">CDL15_Pgr026415</name>
</gene>
<sequence length="70" mass="8260">MHTELQSIREELDRLRCELVDNHAELTDQRELQRELAQTRAHIASRDREIARVSAMLDRMQAKARKVSHP</sequence>
<proteinExistence type="predicted"/>
<accession>A0A218XNJ9</accession>
<dbReference type="Proteomes" id="UP000197138">
    <property type="component" value="Unassembled WGS sequence"/>
</dbReference>
<dbReference type="AlphaFoldDB" id="A0A218XNJ9"/>
<organism evidence="1">
    <name type="scientific">Punica granatum</name>
    <name type="common">Pomegranate</name>
    <dbReference type="NCBI Taxonomy" id="22663"/>
    <lineage>
        <taxon>Eukaryota</taxon>
        <taxon>Viridiplantae</taxon>
        <taxon>Streptophyta</taxon>
        <taxon>Embryophyta</taxon>
        <taxon>Tracheophyta</taxon>
        <taxon>Spermatophyta</taxon>
        <taxon>Magnoliopsida</taxon>
        <taxon>eudicotyledons</taxon>
        <taxon>Gunneridae</taxon>
        <taxon>Pentapetalae</taxon>
        <taxon>rosids</taxon>
        <taxon>malvids</taxon>
        <taxon>Myrtales</taxon>
        <taxon>Lythraceae</taxon>
        <taxon>Punica</taxon>
    </lineage>
</organism>
<dbReference type="EMBL" id="MTKT01001082">
    <property type="protein sequence ID" value="OWM86523.1"/>
    <property type="molecule type" value="Genomic_DNA"/>
</dbReference>
<evidence type="ECO:0000313" key="1">
    <source>
        <dbReference type="EMBL" id="OWM86523.1"/>
    </source>
</evidence>
<name>A0A218XNJ9_PUNGR</name>
<evidence type="ECO:0008006" key="2">
    <source>
        <dbReference type="Google" id="ProtNLM"/>
    </source>
</evidence>
<comment type="caution">
    <text evidence="1">The sequence shown here is derived from an EMBL/GenBank/DDBJ whole genome shotgun (WGS) entry which is preliminary data.</text>
</comment>